<dbReference type="PANTHER" id="PTHR31885">
    <property type="entry name" value="GH04784P"/>
    <property type="match status" value="1"/>
</dbReference>
<feature type="transmembrane region" description="Helical" evidence="9">
    <location>
        <begin position="143"/>
        <end position="161"/>
    </location>
</feature>
<organism evidence="10 11">
    <name type="scientific">Strongylocentrotus purpuratus</name>
    <name type="common">Purple sea urchin</name>
    <dbReference type="NCBI Taxonomy" id="7668"/>
    <lineage>
        <taxon>Eukaryota</taxon>
        <taxon>Metazoa</taxon>
        <taxon>Echinodermata</taxon>
        <taxon>Eleutherozoa</taxon>
        <taxon>Echinozoa</taxon>
        <taxon>Echinoidea</taxon>
        <taxon>Euechinoidea</taxon>
        <taxon>Echinacea</taxon>
        <taxon>Camarodonta</taxon>
        <taxon>Echinidea</taxon>
        <taxon>Strongylocentrotidae</taxon>
        <taxon>Strongylocentrotus</taxon>
    </lineage>
</organism>
<protein>
    <recommendedName>
        <fullName evidence="6">lysoplasmalogenase</fullName>
        <ecNumber evidence="6">3.3.2.2</ecNumber>
    </recommendedName>
</protein>
<feature type="transmembrane region" description="Helical" evidence="9">
    <location>
        <begin position="173"/>
        <end position="194"/>
    </location>
</feature>
<feature type="transmembrane region" description="Helical" evidence="9">
    <location>
        <begin position="32"/>
        <end position="52"/>
    </location>
</feature>
<feature type="transmembrane region" description="Helical" evidence="9">
    <location>
        <begin position="64"/>
        <end position="84"/>
    </location>
</feature>
<dbReference type="KEGG" id="spu:105440933"/>
<comment type="similarity">
    <text evidence="2">Belongs to the TMEM86 family.</text>
</comment>
<evidence type="ECO:0000256" key="3">
    <source>
        <dbReference type="ARBA" id="ARBA00022692"/>
    </source>
</evidence>
<comment type="catalytic activity">
    <reaction evidence="7">
        <text>a 1-O-(1Z-alkenyl)-sn-glycero-3-phosphoethanolamine + H2O = a 2,3-saturated aldehyde + sn-glycero-3-phosphoethanolamine</text>
        <dbReference type="Rhea" id="RHEA:16905"/>
        <dbReference type="ChEBI" id="CHEBI:15377"/>
        <dbReference type="ChEBI" id="CHEBI:73359"/>
        <dbReference type="ChEBI" id="CHEBI:77288"/>
        <dbReference type="ChEBI" id="CHEBI:143890"/>
        <dbReference type="EC" id="3.3.2.2"/>
    </reaction>
</comment>
<feature type="transmembrane region" description="Helical" evidence="9">
    <location>
        <begin position="90"/>
        <end position="111"/>
    </location>
</feature>
<feature type="transmembrane region" description="Helical" evidence="9">
    <location>
        <begin position="206"/>
        <end position="224"/>
    </location>
</feature>
<dbReference type="Proteomes" id="UP000007110">
    <property type="component" value="Unassembled WGS sequence"/>
</dbReference>
<keyword evidence="11" id="KW-1185">Reference proteome</keyword>
<dbReference type="EnsemblMetazoa" id="XM_011671555">
    <property type="protein sequence ID" value="XP_011669857"/>
    <property type="gene ID" value="LOC105440933"/>
</dbReference>
<evidence type="ECO:0000256" key="9">
    <source>
        <dbReference type="SAM" id="Phobius"/>
    </source>
</evidence>
<reference evidence="11" key="1">
    <citation type="submission" date="2015-02" db="EMBL/GenBank/DDBJ databases">
        <title>Genome sequencing for Strongylocentrotus purpuratus.</title>
        <authorList>
            <person name="Murali S."/>
            <person name="Liu Y."/>
            <person name="Vee V."/>
            <person name="English A."/>
            <person name="Wang M."/>
            <person name="Skinner E."/>
            <person name="Han Y."/>
            <person name="Muzny D.M."/>
            <person name="Worley K.C."/>
            <person name="Gibbs R.A."/>
        </authorList>
    </citation>
    <scope>NUCLEOTIDE SEQUENCE</scope>
</reference>
<dbReference type="OMA" id="THEINMY"/>
<evidence type="ECO:0000256" key="2">
    <source>
        <dbReference type="ARBA" id="ARBA00007375"/>
    </source>
</evidence>
<comment type="catalytic activity">
    <reaction evidence="8">
        <text>a 1-O-(1Z-alkenyl)-sn-glycero-3-phosphocholine + H2O = a 2,3-saturated aldehyde + sn-glycerol 3-phosphocholine</text>
        <dbReference type="Rhea" id="RHEA:22544"/>
        <dbReference type="ChEBI" id="CHEBI:15377"/>
        <dbReference type="ChEBI" id="CHEBI:16870"/>
        <dbReference type="ChEBI" id="CHEBI:73359"/>
        <dbReference type="ChEBI" id="CHEBI:77287"/>
        <dbReference type="EC" id="3.3.2.2"/>
    </reaction>
</comment>
<dbReference type="FunCoup" id="A0A7M7HNB7">
    <property type="interactions" value="106"/>
</dbReference>
<keyword evidence="3 9" id="KW-0812">Transmembrane</keyword>
<dbReference type="InParanoid" id="A0A7M7HNB7"/>
<evidence type="ECO:0000256" key="4">
    <source>
        <dbReference type="ARBA" id="ARBA00022989"/>
    </source>
</evidence>
<dbReference type="GO" id="GO:0016787">
    <property type="term" value="F:hydrolase activity"/>
    <property type="evidence" value="ECO:0000318"/>
    <property type="project" value="GO_Central"/>
</dbReference>
<proteinExistence type="inferred from homology"/>
<sequence>MVGMDIVSVILTPFFVLAVTYTVAPPSPSRLAILLKCLPIVCLCGLVIAVTLGSATHTQLIQRYNTAVIVGLALSGIGDAALVYVDDQGFFILGLLFFALAHLSYIYAFGWKPVNIPLLFPCFILACIGYSLVYQGLAEHNLVFLGGLYTVLLMFIGWRALARARLSESRWTWTQLAAPLGALFFCFSDATLAMNKFYKPIPYSQTIVMSTYYAGQLGIALSVLGHDSKM</sequence>
<keyword evidence="4 9" id="KW-1133">Transmembrane helix</keyword>
<evidence type="ECO:0000256" key="6">
    <source>
        <dbReference type="ARBA" id="ARBA00035673"/>
    </source>
</evidence>
<feature type="transmembrane region" description="Helical" evidence="9">
    <location>
        <begin position="118"/>
        <end position="137"/>
    </location>
</feature>
<reference evidence="10" key="2">
    <citation type="submission" date="2021-01" db="UniProtKB">
        <authorList>
            <consortium name="EnsemblMetazoa"/>
        </authorList>
    </citation>
    <scope>IDENTIFICATION</scope>
</reference>
<dbReference type="RefSeq" id="XP_011669857.2">
    <property type="nucleotide sequence ID" value="XM_011671555.2"/>
</dbReference>
<dbReference type="GO" id="GO:0016020">
    <property type="term" value="C:membrane"/>
    <property type="evidence" value="ECO:0000318"/>
    <property type="project" value="GO_Central"/>
</dbReference>
<evidence type="ECO:0000256" key="1">
    <source>
        <dbReference type="ARBA" id="ARBA00004141"/>
    </source>
</evidence>
<evidence type="ECO:0000256" key="8">
    <source>
        <dbReference type="ARBA" id="ARBA00049560"/>
    </source>
</evidence>
<keyword evidence="5 9" id="KW-0472">Membrane</keyword>
<comment type="subcellular location">
    <subcellularLocation>
        <location evidence="1">Membrane</location>
        <topology evidence="1">Multi-pass membrane protein</topology>
    </subcellularLocation>
</comment>
<dbReference type="GeneID" id="105440933"/>
<evidence type="ECO:0000313" key="11">
    <source>
        <dbReference type="Proteomes" id="UP000007110"/>
    </source>
</evidence>
<dbReference type="PANTHER" id="PTHR31885:SF6">
    <property type="entry name" value="GH04784P"/>
    <property type="match status" value="1"/>
</dbReference>
<dbReference type="EC" id="3.3.2.2" evidence="6"/>
<name>A0A7M7HNB7_STRPU</name>
<dbReference type="OrthoDB" id="2133758at2759"/>
<evidence type="ECO:0000313" key="10">
    <source>
        <dbReference type="EnsemblMetazoa" id="XP_011669857"/>
    </source>
</evidence>
<evidence type="ECO:0000256" key="5">
    <source>
        <dbReference type="ARBA" id="ARBA00023136"/>
    </source>
</evidence>
<accession>A0A7M7HNB7</accession>
<dbReference type="AlphaFoldDB" id="A0A7M7HNB7"/>
<dbReference type="Pfam" id="PF07947">
    <property type="entry name" value="YhhN"/>
    <property type="match status" value="1"/>
</dbReference>
<dbReference type="GO" id="GO:0047408">
    <property type="term" value="F:alkenylglycerophosphocholine hydrolase activity"/>
    <property type="evidence" value="ECO:0007669"/>
    <property type="project" value="UniProtKB-EC"/>
</dbReference>
<dbReference type="InterPro" id="IPR012506">
    <property type="entry name" value="TMEM86B-like"/>
</dbReference>
<evidence type="ECO:0000256" key="7">
    <source>
        <dbReference type="ARBA" id="ARBA00049458"/>
    </source>
</evidence>